<evidence type="ECO:0000256" key="3">
    <source>
        <dbReference type="ARBA" id="ARBA00005316"/>
    </source>
</evidence>
<organism evidence="11 12">
    <name type="scientific">Rhodofomes roseus</name>
    <dbReference type="NCBI Taxonomy" id="34475"/>
    <lineage>
        <taxon>Eukaryota</taxon>
        <taxon>Fungi</taxon>
        <taxon>Dikarya</taxon>
        <taxon>Basidiomycota</taxon>
        <taxon>Agaricomycotina</taxon>
        <taxon>Agaricomycetes</taxon>
        <taxon>Polyporales</taxon>
        <taxon>Rhodofomes</taxon>
    </lineage>
</organism>
<evidence type="ECO:0000313" key="12">
    <source>
        <dbReference type="Proteomes" id="UP000298390"/>
    </source>
</evidence>
<evidence type="ECO:0000256" key="4">
    <source>
        <dbReference type="ARBA" id="ARBA00022502"/>
    </source>
</evidence>
<keyword evidence="7 10" id="KW-1133">Transmembrane helix</keyword>
<proteinExistence type="inferred from homology"/>
<evidence type="ECO:0008006" key="13">
    <source>
        <dbReference type="Google" id="ProtNLM"/>
    </source>
</evidence>
<keyword evidence="4" id="KW-0337">GPI-anchor biosynthesis</keyword>
<keyword evidence="6" id="KW-0256">Endoplasmic reticulum</keyword>
<evidence type="ECO:0000256" key="1">
    <source>
        <dbReference type="ARBA" id="ARBA00004477"/>
    </source>
</evidence>
<name>A0A4Y9Y797_9APHY</name>
<keyword evidence="5 10" id="KW-0812">Transmembrane</keyword>
<keyword evidence="9" id="KW-0325">Glycoprotein</keyword>
<dbReference type="InterPro" id="IPR019540">
    <property type="entry name" value="PtdIno-glycan_biosynth_class_S"/>
</dbReference>
<comment type="subcellular location">
    <subcellularLocation>
        <location evidence="1">Endoplasmic reticulum membrane</location>
        <topology evidence="1">Multi-pass membrane protein</topology>
    </subcellularLocation>
</comment>
<dbReference type="STRING" id="34475.A0A4Y9Y797"/>
<dbReference type="Proteomes" id="UP000298390">
    <property type="component" value="Unassembled WGS sequence"/>
</dbReference>
<gene>
    <name evidence="11" type="ORF">EVJ58_g6549</name>
</gene>
<evidence type="ECO:0000256" key="8">
    <source>
        <dbReference type="ARBA" id="ARBA00023136"/>
    </source>
</evidence>
<dbReference type="PANTHER" id="PTHR21072:SF13">
    <property type="entry name" value="GPI TRANSAMIDASE COMPONENT PIG-S"/>
    <property type="match status" value="1"/>
</dbReference>
<dbReference type="GO" id="GO:0016255">
    <property type="term" value="P:attachment of GPI anchor to protein"/>
    <property type="evidence" value="ECO:0007669"/>
    <property type="project" value="InterPro"/>
</dbReference>
<dbReference type="PANTHER" id="PTHR21072">
    <property type="entry name" value="GPI TRANSAMIDASE COMPONENT PIG-S"/>
    <property type="match status" value="1"/>
</dbReference>
<evidence type="ECO:0000256" key="7">
    <source>
        <dbReference type="ARBA" id="ARBA00022989"/>
    </source>
</evidence>
<evidence type="ECO:0000256" key="2">
    <source>
        <dbReference type="ARBA" id="ARBA00004687"/>
    </source>
</evidence>
<dbReference type="Pfam" id="PF10510">
    <property type="entry name" value="PIG-S"/>
    <property type="match status" value="1"/>
</dbReference>
<sequence length="514" mass="55745">MDAVSKPALAFESAFTRRSIIASYFLVIFLALPLWWKTTSIERQALPVSRVYAATGRELAFPIHVALDTRNCEVGTDTIVQEVRHHVENNGEFKQNGLSVEVSSATATANDYQVVLRPGTRDPIVDGRKVTVEVAPEHAGVAALQLADTLATLLTPYTSLRSSQAERVVTYSPRYRLAFTLLNEDAAAGNAALSWDVQNALAGTYAAQLSPLLERLSVLHNFTIESQVQYHGPLAFEPRALQVGEQIEHGLTPGDLTVFVNSAEWTLSSSVSNDPVLHFVAFIPSSKHSPLRIVDSNGLPTSSNAFILPQWGGIIIHNPQSTGIVPTLAGRPLDTIFATFRQQLSALLGVPELPPHVHARTRGVAGVTDWQLDALVRRRAAENAASAQDTLQSIVRLVAQIEDMPVGEDVKGDVQDALAALDQAYSTAPSSSTEALTFASKAQSVASRAFFNPGMLALLYFPTEHKWAVYAPLFASVTAPLLASLIREVLAWKKERKAKARGPQPVDSQRPKAE</sequence>
<dbReference type="UniPathway" id="UPA00196"/>
<comment type="caution">
    <text evidence="11">The sequence shown here is derived from an EMBL/GenBank/DDBJ whole genome shotgun (WGS) entry which is preliminary data.</text>
</comment>
<evidence type="ECO:0000256" key="5">
    <source>
        <dbReference type="ARBA" id="ARBA00022692"/>
    </source>
</evidence>
<evidence type="ECO:0000256" key="6">
    <source>
        <dbReference type="ARBA" id="ARBA00022824"/>
    </source>
</evidence>
<comment type="similarity">
    <text evidence="3">Belongs to the PIGS family.</text>
</comment>
<accession>A0A4Y9Y797</accession>
<protein>
    <recommendedName>
        <fullName evidence="13">GPI transamidase component PIG-S</fullName>
    </recommendedName>
</protein>
<comment type="pathway">
    <text evidence="2">Glycolipid biosynthesis; glycosylphosphatidylinositol-anchor biosynthesis.</text>
</comment>
<dbReference type="GO" id="GO:0006506">
    <property type="term" value="P:GPI anchor biosynthetic process"/>
    <property type="evidence" value="ECO:0007669"/>
    <property type="project" value="UniProtKB-UniPathway"/>
</dbReference>
<dbReference type="EMBL" id="SEKV01000373">
    <property type="protein sequence ID" value="TFY58225.1"/>
    <property type="molecule type" value="Genomic_DNA"/>
</dbReference>
<evidence type="ECO:0000313" key="11">
    <source>
        <dbReference type="EMBL" id="TFY58225.1"/>
    </source>
</evidence>
<evidence type="ECO:0000256" key="10">
    <source>
        <dbReference type="SAM" id="Phobius"/>
    </source>
</evidence>
<dbReference type="GO" id="GO:0042765">
    <property type="term" value="C:GPI-anchor transamidase complex"/>
    <property type="evidence" value="ECO:0007669"/>
    <property type="project" value="InterPro"/>
</dbReference>
<evidence type="ECO:0000256" key="9">
    <source>
        <dbReference type="ARBA" id="ARBA00023180"/>
    </source>
</evidence>
<feature type="transmembrane region" description="Helical" evidence="10">
    <location>
        <begin position="20"/>
        <end position="36"/>
    </location>
</feature>
<dbReference type="AlphaFoldDB" id="A0A4Y9Y797"/>
<reference evidence="11 12" key="1">
    <citation type="submission" date="2019-01" db="EMBL/GenBank/DDBJ databases">
        <title>Genome sequencing of the rare red list fungi Fomitopsis rosea.</title>
        <authorList>
            <person name="Buettner E."/>
            <person name="Kellner H."/>
        </authorList>
    </citation>
    <scope>NUCLEOTIDE SEQUENCE [LARGE SCALE GENOMIC DNA]</scope>
    <source>
        <strain evidence="11 12">DSM 105464</strain>
    </source>
</reference>
<keyword evidence="8 10" id="KW-0472">Membrane</keyword>